<sequence length="360" mass="41547">MSMSAMPMLWWWLASSQLCGLIFVALVRASSMHMELADSVCHSCFHGAQQDPLHVPERDHRNTASQKMECSNKLIYMPTHVFATTIDGKGLAMCVPQKNGNRFWSLLPYRTQISEEQFHSIPMENGFRGADFGDVARRLQIHFKGPDARRFYLTDERVLRVMIVRNPYTRLLSGYLDKVKDHETQFFLTFWESVPQSFADFVVWLANYKRRHRQPVTKSYISGYYTRHIIAQQSEHCLLSCGVEYTFLKDEDSFSWYPCLVDHFNVSGMMSRGWGSPPCYLSNEGSCDFREWDRHSCHHGGAHRQSKFSAGRVHPKGSTASKLLEYYTPATAAIVSQLYEQDFIRFGYPFWNGSSPVVLN</sequence>
<proteinExistence type="predicted"/>
<feature type="chain" id="PRO_5047404374" description="Sulfotransferase" evidence="1">
    <location>
        <begin position="30"/>
        <end position="360"/>
    </location>
</feature>
<keyword evidence="3" id="KW-1185">Reference proteome</keyword>
<keyword evidence="1" id="KW-0732">Signal</keyword>
<evidence type="ECO:0000313" key="3">
    <source>
        <dbReference type="Proteomes" id="UP000815325"/>
    </source>
</evidence>
<gene>
    <name evidence="2" type="ORF">DUNSADRAFT_2194</name>
</gene>
<evidence type="ECO:0000313" key="2">
    <source>
        <dbReference type="EMBL" id="KAF5838808.1"/>
    </source>
</evidence>
<dbReference type="InterPro" id="IPR005331">
    <property type="entry name" value="Sulfotransferase"/>
</dbReference>
<evidence type="ECO:0000256" key="1">
    <source>
        <dbReference type="SAM" id="SignalP"/>
    </source>
</evidence>
<evidence type="ECO:0008006" key="4">
    <source>
        <dbReference type="Google" id="ProtNLM"/>
    </source>
</evidence>
<comment type="caution">
    <text evidence="2">The sequence shown here is derived from an EMBL/GenBank/DDBJ whole genome shotgun (WGS) entry which is preliminary data.</text>
</comment>
<dbReference type="Pfam" id="PF03567">
    <property type="entry name" value="Sulfotransfer_2"/>
    <property type="match status" value="1"/>
</dbReference>
<feature type="signal peptide" evidence="1">
    <location>
        <begin position="1"/>
        <end position="29"/>
    </location>
</feature>
<name>A0ABQ7GW17_DUNSA</name>
<dbReference type="EMBL" id="MU069565">
    <property type="protein sequence ID" value="KAF5838808.1"/>
    <property type="molecule type" value="Genomic_DNA"/>
</dbReference>
<organism evidence="2 3">
    <name type="scientific">Dunaliella salina</name>
    <name type="common">Green alga</name>
    <name type="synonym">Protococcus salinus</name>
    <dbReference type="NCBI Taxonomy" id="3046"/>
    <lineage>
        <taxon>Eukaryota</taxon>
        <taxon>Viridiplantae</taxon>
        <taxon>Chlorophyta</taxon>
        <taxon>core chlorophytes</taxon>
        <taxon>Chlorophyceae</taxon>
        <taxon>CS clade</taxon>
        <taxon>Chlamydomonadales</taxon>
        <taxon>Dunaliellaceae</taxon>
        <taxon>Dunaliella</taxon>
    </lineage>
</organism>
<dbReference type="Proteomes" id="UP000815325">
    <property type="component" value="Unassembled WGS sequence"/>
</dbReference>
<accession>A0ABQ7GW17</accession>
<reference evidence="2" key="1">
    <citation type="submission" date="2017-08" db="EMBL/GenBank/DDBJ databases">
        <authorList>
            <person name="Polle J.E."/>
            <person name="Barry K."/>
            <person name="Cushman J."/>
            <person name="Schmutz J."/>
            <person name="Tran D."/>
            <person name="Hathwaick L.T."/>
            <person name="Yim W.C."/>
            <person name="Jenkins J."/>
            <person name="Mckie-Krisberg Z.M."/>
            <person name="Prochnik S."/>
            <person name="Lindquist E."/>
            <person name="Dockter R.B."/>
            <person name="Adam C."/>
            <person name="Molina H."/>
            <person name="Bunkerborg J."/>
            <person name="Jin E."/>
            <person name="Buchheim M."/>
            <person name="Magnuson J."/>
        </authorList>
    </citation>
    <scope>NUCLEOTIDE SEQUENCE</scope>
    <source>
        <strain evidence="2">CCAP 19/18</strain>
    </source>
</reference>
<protein>
    <recommendedName>
        <fullName evidence="4">Sulfotransferase</fullName>
    </recommendedName>
</protein>